<feature type="coiled-coil region" evidence="7">
    <location>
        <begin position="63"/>
        <end position="111"/>
    </location>
</feature>
<evidence type="ECO:0000256" key="8">
    <source>
        <dbReference type="SAM" id="MobiDB-lite"/>
    </source>
</evidence>
<dbReference type="Gene3D" id="6.10.250.3150">
    <property type="match status" value="1"/>
</dbReference>
<dbReference type="SUPFAM" id="SSF51261">
    <property type="entry name" value="Duplicated hybrid motif"/>
    <property type="match status" value="1"/>
</dbReference>
<dbReference type="AlphaFoldDB" id="A0A9X3UMQ0"/>
<comment type="caution">
    <text evidence="11">The sequence shown here is derived from an EMBL/GenBank/DDBJ whole genome shotgun (WGS) entry which is preliminary data.</text>
</comment>
<name>A0A9X3UMQ0_9HYPH</name>
<dbReference type="PANTHER" id="PTHR21666">
    <property type="entry name" value="PEPTIDASE-RELATED"/>
    <property type="match status" value="1"/>
</dbReference>
<feature type="coiled-coil region" evidence="7">
    <location>
        <begin position="218"/>
        <end position="261"/>
    </location>
</feature>
<dbReference type="EMBL" id="JAPJZI010000002">
    <property type="protein sequence ID" value="MDA5401254.1"/>
    <property type="molecule type" value="Genomic_DNA"/>
</dbReference>
<dbReference type="CDD" id="cd12797">
    <property type="entry name" value="M23_peptidase"/>
    <property type="match status" value="1"/>
</dbReference>
<accession>A0A9X3UMQ0</accession>
<dbReference type="GO" id="GO:0046872">
    <property type="term" value="F:metal ion binding"/>
    <property type="evidence" value="ECO:0007669"/>
    <property type="project" value="UniProtKB-KW"/>
</dbReference>
<feature type="transmembrane region" description="Helical" evidence="9">
    <location>
        <begin position="21"/>
        <end position="45"/>
    </location>
</feature>
<evidence type="ECO:0000313" key="11">
    <source>
        <dbReference type="EMBL" id="MDA5401254.1"/>
    </source>
</evidence>
<proteinExistence type="predicted"/>
<keyword evidence="5" id="KW-0862">Zinc</keyword>
<dbReference type="Gene3D" id="2.70.70.10">
    <property type="entry name" value="Glucose Permease (Domain IIA)"/>
    <property type="match status" value="1"/>
</dbReference>
<evidence type="ECO:0000256" key="7">
    <source>
        <dbReference type="SAM" id="Coils"/>
    </source>
</evidence>
<evidence type="ECO:0000256" key="6">
    <source>
        <dbReference type="ARBA" id="ARBA00023049"/>
    </source>
</evidence>
<dbReference type="PANTHER" id="PTHR21666:SF288">
    <property type="entry name" value="CELL DIVISION PROTEIN YTFB"/>
    <property type="match status" value="1"/>
</dbReference>
<evidence type="ECO:0000256" key="1">
    <source>
        <dbReference type="ARBA" id="ARBA00001947"/>
    </source>
</evidence>
<keyword evidence="7" id="KW-0175">Coiled coil</keyword>
<comment type="cofactor">
    <cofactor evidence="1">
        <name>Zn(2+)</name>
        <dbReference type="ChEBI" id="CHEBI:29105"/>
    </cofactor>
</comment>
<reference evidence="11" key="1">
    <citation type="submission" date="2022-11" db="EMBL/GenBank/DDBJ databases">
        <title>Draft genome sequence of Hoeflea poritis E7-10 and Hoeflea prorocentri PM5-8, separated from scleractinian coral Porites lutea and marine dinoflagellate.</title>
        <authorList>
            <person name="Zhang G."/>
            <person name="Wei Q."/>
            <person name="Cai L."/>
        </authorList>
    </citation>
    <scope>NUCLEOTIDE SEQUENCE</scope>
    <source>
        <strain evidence="11">PM5-8</strain>
    </source>
</reference>
<keyword evidence="3" id="KW-0479">Metal-binding</keyword>
<dbReference type="GO" id="GO:0004222">
    <property type="term" value="F:metalloendopeptidase activity"/>
    <property type="evidence" value="ECO:0007669"/>
    <property type="project" value="TreeGrafter"/>
</dbReference>
<dbReference type="RefSeq" id="WP_267993248.1">
    <property type="nucleotide sequence ID" value="NZ_JAPJZI010000002.1"/>
</dbReference>
<evidence type="ECO:0000256" key="4">
    <source>
        <dbReference type="ARBA" id="ARBA00022801"/>
    </source>
</evidence>
<evidence type="ECO:0000256" key="3">
    <source>
        <dbReference type="ARBA" id="ARBA00022723"/>
    </source>
</evidence>
<dbReference type="InterPro" id="IPR016047">
    <property type="entry name" value="M23ase_b-sheet_dom"/>
</dbReference>
<organism evidence="11 12">
    <name type="scientific">Hoeflea prorocentri</name>
    <dbReference type="NCBI Taxonomy" id="1922333"/>
    <lineage>
        <taxon>Bacteria</taxon>
        <taxon>Pseudomonadati</taxon>
        <taxon>Pseudomonadota</taxon>
        <taxon>Alphaproteobacteria</taxon>
        <taxon>Hyphomicrobiales</taxon>
        <taxon>Rhizobiaceae</taxon>
        <taxon>Hoeflea</taxon>
    </lineage>
</organism>
<evidence type="ECO:0000256" key="2">
    <source>
        <dbReference type="ARBA" id="ARBA00022670"/>
    </source>
</evidence>
<feature type="domain" description="M23ase beta-sheet core" evidence="10">
    <location>
        <begin position="362"/>
        <end position="463"/>
    </location>
</feature>
<keyword evidence="2" id="KW-0645">Protease</keyword>
<gene>
    <name evidence="11" type="ORF">OQ273_21960</name>
</gene>
<dbReference type="Proteomes" id="UP001151234">
    <property type="component" value="Unassembled WGS sequence"/>
</dbReference>
<dbReference type="InterPro" id="IPR050570">
    <property type="entry name" value="Cell_wall_metabolism_enzyme"/>
</dbReference>
<evidence type="ECO:0000313" key="12">
    <source>
        <dbReference type="Proteomes" id="UP001151234"/>
    </source>
</evidence>
<sequence>MQSNLPKPATGKRDGSARRSAGFAVPGGWVAAIALCTVIALPLFAAAQTSKTPKSARPGAATIEQLDEQRKKGLGELERLSADIELSKERREALEDSIEALKKDEVTLRIELVQSAKTQKKLSEDISESELRLASLNGRETSARASLNARRGVLAEVLAALQRMGRNPPPALLVSPEDALSSVRSAILLGAVVPEIREQTQQLVDDLKELTDIRASIANERELLLATLENQAEEEERLTLLLAEKRKLTEQSQEKLALEAEASQRLAARAKSLEDLIASLGTEIDSVRKAAAEARLAEKRREEEAKEQRQKAREQAREGTPDANRIAPAFAFSKLKKKLELPVAGSQKFGFGEDDGSGQTLQGMTVSTVADAIVTAPADGWVVYSGPFRSYGELIILNAGDGYHLVLAGMGRTNADIGQFVVAGEPIGRMTRTKVVSASVLALASTEPTLYIEFRKNGKPVDPAPWWASNPSGRVRNDS</sequence>
<evidence type="ECO:0000259" key="10">
    <source>
        <dbReference type="Pfam" id="PF01551"/>
    </source>
</evidence>
<keyword evidence="9" id="KW-0812">Transmembrane</keyword>
<feature type="region of interest" description="Disordered" evidence="8">
    <location>
        <begin position="298"/>
        <end position="320"/>
    </location>
</feature>
<dbReference type="GO" id="GO:0006508">
    <property type="term" value="P:proteolysis"/>
    <property type="evidence" value="ECO:0007669"/>
    <property type="project" value="UniProtKB-KW"/>
</dbReference>
<keyword evidence="12" id="KW-1185">Reference proteome</keyword>
<evidence type="ECO:0000256" key="9">
    <source>
        <dbReference type="SAM" id="Phobius"/>
    </source>
</evidence>
<keyword evidence="9" id="KW-0472">Membrane</keyword>
<evidence type="ECO:0000256" key="5">
    <source>
        <dbReference type="ARBA" id="ARBA00022833"/>
    </source>
</evidence>
<dbReference type="InterPro" id="IPR011055">
    <property type="entry name" value="Dup_hybrid_motif"/>
</dbReference>
<keyword evidence="6" id="KW-0482">Metalloprotease</keyword>
<keyword evidence="9" id="KW-1133">Transmembrane helix</keyword>
<dbReference type="Pfam" id="PF01551">
    <property type="entry name" value="Peptidase_M23"/>
    <property type="match status" value="1"/>
</dbReference>
<protein>
    <submittedName>
        <fullName evidence="11">Murein hydrolase activator EnvC</fullName>
    </submittedName>
</protein>
<keyword evidence="4 11" id="KW-0378">Hydrolase</keyword>